<dbReference type="SUPFAM" id="SSF56935">
    <property type="entry name" value="Porins"/>
    <property type="match status" value="1"/>
</dbReference>
<organism evidence="2 3">
    <name type="scientific">Prosthecobacter dejongeii</name>
    <dbReference type="NCBI Taxonomy" id="48465"/>
    <lineage>
        <taxon>Bacteria</taxon>
        <taxon>Pseudomonadati</taxon>
        <taxon>Verrucomicrobiota</taxon>
        <taxon>Verrucomicrobiia</taxon>
        <taxon>Verrucomicrobiales</taxon>
        <taxon>Verrucomicrobiaceae</taxon>
        <taxon>Prosthecobacter</taxon>
    </lineage>
</organism>
<sequence length="422" mass="46842">MKKLLALLLFSTVSATAQSVLETVDEALTVATPNQMFRADLSGLMDLELYAPDAPAMGLLNTDDDLFFNPRLTLFLNLQATEHLRGHVQMRVDRGFDPGFASDGQTRLDEYFLEWKPLEKSWINFRLGKFATAFGSWTGRRLSWDNPFITAPMAYNDMLPVTDETFVPLGGIAGRRFKPDNRDTWLPIIWGPSYATGASVFGQVGPVDYAFEVKNAALSSAPRNWDAIQGGWEGTTYTGRVGLRPAPEWNLGASYSHGPYLTDASTIPPMVIIGGAPFLDEGRRDYNQTTLGVDASWAHGPWQVWGELMTSRFETPNAGGFGFVGSSIANRAAAVRVWSGFVEVKRKLGPQWWVATRWNQSWFGDLPGTDTAWDNDGWRADLSVGYRFSRHLQAKLQYSMAGREGAGREGHHLVAGQITLKF</sequence>
<keyword evidence="3" id="KW-1185">Reference proteome</keyword>
<reference evidence="2 3" key="1">
    <citation type="submission" date="2020-08" db="EMBL/GenBank/DDBJ databases">
        <title>Genomic Encyclopedia of Type Strains, Phase IV (KMG-IV): sequencing the most valuable type-strain genomes for metagenomic binning, comparative biology and taxonomic classification.</title>
        <authorList>
            <person name="Goeker M."/>
        </authorList>
    </citation>
    <scope>NUCLEOTIDE SEQUENCE [LARGE SCALE GENOMIC DNA]</scope>
    <source>
        <strain evidence="2 3">DSM 12251</strain>
    </source>
</reference>
<feature type="signal peptide" evidence="1">
    <location>
        <begin position="1"/>
        <end position="17"/>
    </location>
</feature>
<keyword evidence="1" id="KW-0732">Signal</keyword>
<accession>A0A7W7YHQ5</accession>
<evidence type="ECO:0000313" key="3">
    <source>
        <dbReference type="Proteomes" id="UP000534294"/>
    </source>
</evidence>
<evidence type="ECO:0000256" key="1">
    <source>
        <dbReference type="SAM" id="SignalP"/>
    </source>
</evidence>
<gene>
    <name evidence="2" type="ORF">HNQ64_000471</name>
</gene>
<protein>
    <recommendedName>
        <fullName evidence="4">Porin</fullName>
    </recommendedName>
</protein>
<dbReference type="Gene3D" id="2.40.160.10">
    <property type="entry name" value="Porin"/>
    <property type="match status" value="1"/>
</dbReference>
<dbReference type="EMBL" id="JACHIF010000001">
    <property type="protein sequence ID" value="MBB5036237.1"/>
    <property type="molecule type" value="Genomic_DNA"/>
</dbReference>
<dbReference type="AlphaFoldDB" id="A0A7W7YHQ5"/>
<comment type="caution">
    <text evidence="2">The sequence shown here is derived from an EMBL/GenBank/DDBJ whole genome shotgun (WGS) entry which is preliminary data.</text>
</comment>
<dbReference type="Proteomes" id="UP000534294">
    <property type="component" value="Unassembled WGS sequence"/>
</dbReference>
<evidence type="ECO:0000313" key="2">
    <source>
        <dbReference type="EMBL" id="MBB5036237.1"/>
    </source>
</evidence>
<dbReference type="InterPro" id="IPR023614">
    <property type="entry name" value="Porin_dom_sf"/>
</dbReference>
<name>A0A7W7YHQ5_9BACT</name>
<evidence type="ECO:0008006" key="4">
    <source>
        <dbReference type="Google" id="ProtNLM"/>
    </source>
</evidence>
<dbReference type="RefSeq" id="WP_184204810.1">
    <property type="nucleotide sequence ID" value="NZ_JACHIF010000001.1"/>
</dbReference>
<proteinExistence type="predicted"/>
<feature type="chain" id="PRO_5031434983" description="Porin" evidence="1">
    <location>
        <begin position="18"/>
        <end position="422"/>
    </location>
</feature>